<evidence type="ECO:0000256" key="2">
    <source>
        <dbReference type="ARBA" id="ARBA00009863"/>
    </source>
</evidence>
<keyword evidence="9" id="KW-1185">Reference proteome</keyword>
<evidence type="ECO:0000313" key="9">
    <source>
        <dbReference type="Proteomes" id="UP000252519"/>
    </source>
</evidence>
<dbReference type="GO" id="GO:0005763">
    <property type="term" value="C:mitochondrial small ribosomal subunit"/>
    <property type="evidence" value="ECO:0007669"/>
    <property type="project" value="TreeGrafter"/>
</dbReference>
<keyword evidence="4" id="KW-0689">Ribosomal protein</keyword>
<accession>A0A368GL09</accession>
<dbReference type="InterPro" id="IPR019368">
    <property type="entry name" value="Ribosomal_mS29"/>
</dbReference>
<evidence type="ECO:0000313" key="8">
    <source>
        <dbReference type="EMBL" id="RCN45034.1"/>
    </source>
</evidence>
<evidence type="ECO:0000256" key="1">
    <source>
        <dbReference type="ARBA" id="ARBA00004173"/>
    </source>
</evidence>
<proteinExistence type="inferred from homology"/>
<comment type="caution">
    <text evidence="8">The sequence shown here is derived from an EMBL/GenBank/DDBJ whole genome shotgun (WGS) entry which is preliminary data.</text>
</comment>
<dbReference type="STRING" id="29170.A0A368GL09"/>
<dbReference type="GO" id="GO:0003735">
    <property type="term" value="F:structural constituent of ribosome"/>
    <property type="evidence" value="ECO:0007669"/>
    <property type="project" value="TreeGrafter"/>
</dbReference>
<dbReference type="AlphaFoldDB" id="A0A368GL09"/>
<comment type="similarity">
    <text evidence="2">Belongs to the mitochondrion-specific ribosomal protein mS29 family.</text>
</comment>
<dbReference type="GO" id="GO:0006915">
    <property type="term" value="P:apoptotic process"/>
    <property type="evidence" value="ECO:0007669"/>
    <property type="project" value="InterPro"/>
</dbReference>
<comment type="subcellular location">
    <subcellularLocation>
        <location evidence="1">Mitochondrion</location>
    </subcellularLocation>
</comment>
<dbReference type="Pfam" id="PF10236">
    <property type="entry name" value="DAP3"/>
    <property type="match status" value="1"/>
</dbReference>
<organism evidence="8 9">
    <name type="scientific">Ancylostoma caninum</name>
    <name type="common">Dog hookworm</name>
    <dbReference type="NCBI Taxonomy" id="29170"/>
    <lineage>
        <taxon>Eukaryota</taxon>
        <taxon>Metazoa</taxon>
        <taxon>Ecdysozoa</taxon>
        <taxon>Nematoda</taxon>
        <taxon>Chromadorea</taxon>
        <taxon>Rhabditida</taxon>
        <taxon>Rhabditina</taxon>
        <taxon>Rhabditomorpha</taxon>
        <taxon>Strongyloidea</taxon>
        <taxon>Ancylostomatidae</taxon>
        <taxon>Ancylostomatinae</taxon>
        <taxon>Ancylostoma</taxon>
    </lineage>
</organism>
<dbReference type="PANTHER" id="PTHR12810">
    <property type="entry name" value="MITOCHONDRIAL 28S RIBOSOMAL PROTEIN S29"/>
    <property type="match status" value="1"/>
</dbReference>
<evidence type="ECO:0000256" key="5">
    <source>
        <dbReference type="ARBA" id="ARBA00023128"/>
    </source>
</evidence>
<dbReference type="PRINTS" id="PR01716">
    <property type="entry name" value="DEATHASSOCP3"/>
</dbReference>
<gene>
    <name evidence="8" type="ORF">ANCCAN_08967</name>
</gene>
<keyword evidence="6" id="KW-0687">Ribonucleoprotein</keyword>
<evidence type="ECO:0000256" key="3">
    <source>
        <dbReference type="ARBA" id="ARBA00022946"/>
    </source>
</evidence>
<dbReference type="PANTHER" id="PTHR12810:SF0">
    <property type="entry name" value="SMALL RIBOSOMAL SUBUNIT PROTEIN MS29"/>
    <property type="match status" value="1"/>
</dbReference>
<reference evidence="8 9" key="1">
    <citation type="submission" date="2014-10" db="EMBL/GenBank/DDBJ databases">
        <title>Draft genome of the hookworm Ancylostoma caninum.</title>
        <authorList>
            <person name="Mitreva M."/>
        </authorList>
    </citation>
    <scope>NUCLEOTIDE SEQUENCE [LARGE SCALE GENOMIC DNA]</scope>
    <source>
        <strain evidence="8 9">Baltimore</strain>
    </source>
</reference>
<dbReference type="Proteomes" id="UP000252519">
    <property type="component" value="Unassembled WGS sequence"/>
</dbReference>
<name>A0A368GL09_ANCCA</name>
<keyword evidence="5" id="KW-0496">Mitochondrion</keyword>
<dbReference type="InterPro" id="IPR008092">
    <property type="entry name" value="Ribosomal_mS29_met"/>
</dbReference>
<evidence type="ECO:0000256" key="6">
    <source>
        <dbReference type="ARBA" id="ARBA00023274"/>
    </source>
</evidence>
<dbReference type="EMBL" id="JOJR01000113">
    <property type="protein sequence ID" value="RCN45034.1"/>
    <property type="molecule type" value="Genomic_DNA"/>
</dbReference>
<keyword evidence="3" id="KW-0809">Transit peptide</keyword>
<sequence>MKSVLRPLFSRTGTRIGRIKSRRLYMTERSAPTEFSISDVGHLYEIPREAVTSLGYEQLLPSNMIKQTDTLGELVTVIREPLIEVSSCMSVTRPSFPSLRMVLWGPFGTGKSVTLNQSVHLAYTQNMVIVQLRSGREMKHVFVAMYLTRHVAEVEMSTFKQGRINDPVNAVAILQRFKEQNHHVWKTLSTLKTEREYEWTKSEKTAADRPITEIVEIGISAPFLATDCVGGLFCELKRHASTGSIKVFVAVDDANSLWGKTLVKKADRTYASPADLTLVNHFRNLISSDWHNGCILLVADKKEVSDARDHVTVPRHTPLELFGEEGFHFIEPFIPIETKQYTLEEISNLYQYYYDKRWLASEKARTEDGKQQLIYLSAFNPFFFERLCAFN</sequence>
<dbReference type="OrthoDB" id="274828at2759"/>
<protein>
    <recommendedName>
        <fullName evidence="7">Small ribosomal subunit protein mS29</fullName>
    </recommendedName>
</protein>
<evidence type="ECO:0000256" key="4">
    <source>
        <dbReference type="ARBA" id="ARBA00022980"/>
    </source>
</evidence>
<evidence type="ECO:0000256" key="7">
    <source>
        <dbReference type="ARBA" id="ARBA00035140"/>
    </source>
</evidence>